<evidence type="ECO:0000259" key="1">
    <source>
        <dbReference type="Pfam" id="PF08241"/>
    </source>
</evidence>
<protein>
    <submittedName>
        <fullName evidence="2">Methyltransferase</fullName>
    </submittedName>
</protein>
<reference evidence="3" key="1">
    <citation type="submission" date="2018-12" db="EMBL/GenBank/DDBJ databases">
        <title>Tengunoibacter tsumagoiensis gen. nov., sp. nov., Dictyobacter kobayashii sp. nov., D. alpinus sp. nov., and D. joshuensis sp. nov. and description of Dictyobacteraceae fam. nov. within the order Ktedonobacterales isolated from Tengu-no-mugimeshi.</title>
        <authorList>
            <person name="Wang C.M."/>
            <person name="Zheng Y."/>
            <person name="Sakai Y."/>
            <person name="Toyoda A."/>
            <person name="Minakuchi Y."/>
            <person name="Abe K."/>
            <person name="Yokota A."/>
            <person name="Yabe S."/>
        </authorList>
    </citation>
    <scope>NUCLEOTIDE SEQUENCE [LARGE SCALE GENOMIC DNA]</scope>
    <source>
        <strain evidence="3">S-27</strain>
    </source>
</reference>
<feature type="domain" description="Methyltransferase type 11" evidence="1">
    <location>
        <begin position="57"/>
        <end position="151"/>
    </location>
</feature>
<dbReference type="Proteomes" id="UP000287224">
    <property type="component" value="Unassembled WGS sequence"/>
</dbReference>
<organism evidence="2 3">
    <name type="scientific">Dictyobacter aurantiacus</name>
    <dbReference type="NCBI Taxonomy" id="1936993"/>
    <lineage>
        <taxon>Bacteria</taxon>
        <taxon>Bacillati</taxon>
        <taxon>Chloroflexota</taxon>
        <taxon>Ktedonobacteria</taxon>
        <taxon>Ktedonobacterales</taxon>
        <taxon>Dictyobacteraceae</taxon>
        <taxon>Dictyobacter</taxon>
    </lineage>
</organism>
<dbReference type="GO" id="GO:0032259">
    <property type="term" value="P:methylation"/>
    <property type="evidence" value="ECO:0007669"/>
    <property type="project" value="UniProtKB-KW"/>
</dbReference>
<dbReference type="CDD" id="cd02440">
    <property type="entry name" value="AdoMet_MTases"/>
    <property type="match status" value="1"/>
</dbReference>
<sequence>MPTNSSDESNEQKKAQVQAYFSRTAANYVTSTSHRTGSDLQRLVALGEWEPSLRAIDLATGGGHTALVVAPHVAKITVTDLTPAMLQQAQTFLLEQGVTNAHFQIADAEHLPFEDASFERATCRIAPHHFPNVTQAISEVARVLTPGGLFLLIDSCAPTDPQLDIFDNTIEKWRDNSHGRSYNRLEWNAFFEGAGLLVERQEIFRRTHQYQDWTARSQMSDEEKQKLEEYILSSTPAIQHYFEVTREADGRLKSLSMDFILLKGRKPKV</sequence>
<gene>
    <name evidence="2" type="ORF">KDAU_02940</name>
</gene>
<evidence type="ECO:0000313" key="2">
    <source>
        <dbReference type="EMBL" id="GCE02965.1"/>
    </source>
</evidence>
<dbReference type="OrthoDB" id="43862at2"/>
<dbReference type="SUPFAM" id="SSF53335">
    <property type="entry name" value="S-adenosyl-L-methionine-dependent methyltransferases"/>
    <property type="match status" value="1"/>
</dbReference>
<dbReference type="InterPro" id="IPR029063">
    <property type="entry name" value="SAM-dependent_MTases_sf"/>
</dbReference>
<comment type="caution">
    <text evidence="2">The sequence shown here is derived from an EMBL/GenBank/DDBJ whole genome shotgun (WGS) entry which is preliminary data.</text>
</comment>
<dbReference type="EMBL" id="BIFQ01000001">
    <property type="protein sequence ID" value="GCE02965.1"/>
    <property type="molecule type" value="Genomic_DNA"/>
</dbReference>
<keyword evidence="2" id="KW-0489">Methyltransferase</keyword>
<dbReference type="PANTHER" id="PTHR43591">
    <property type="entry name" value="METHYLTRANSFERASE"/>
    <property type="match status" value="1"/>
</dbReference>
<accession>A0A401Z800</accession>
<proteinExistence type="predicted"/>
<dbReference type="GO" id="GO:0008757">
    <property type="term" value="F:S-adenosylmethionine-dependent methyltransferase activity"/>
    <property type="evidence" value="ECO:0007669"/>
    <property type="project" value="InterPro"/>
</dbReference>
<dbReference type="InterPro" id="IPR013216">
    <property type="entry name" value="Methyltransf_11"/>
</dbReference>
<dbReference type="AlphaFoldDB" id="A0A401Z800"/>
<dbReference type="RefSeq" id="WP_126594291.1">
    <property type="nucleotide sequence ID" value="NZ_BIFQ01000001.1"/>
</dbReference>
<dbReference type="Pfam" id="PF08241">
    <property type="entry name" value="Methyltransf_11"/>
    <property type="match status" value="1"/>
</dbReference>
<evidence type="ECO:0000313" key="3">
    <source>
        <dbReference type="Proteomes" id="UP000287224"/>
    </source>
</evidence>
<keyword evidence="2" id="KW-0808">Transferase</keyword>
<name>A0A401Z800_9CHLR</name>
<dbReference type="Gene3D" id="3.40.50.150">
    <property type="entry name" value="Vaccinia Virus protein VP39"/>
    <property type="match status" value="1"/>
</dbReference>
<keyword evidence="3" id="KW-1185">Reference proteome</keyword>